<feature type="domain" description="Ig-like" evidence="16">
    <location>
        <begin position="23"/>
        <end position="122"/>
    </location>
</feature>
<keyword evidence="4" id="KW-0217">Developmental protein</keyword>
<comment type="subcellular location">
    <subcellularLocation>
        <location evidence="2">Membrane</location>
        <topology evidence="2">Single-pass membrane protein</topology>
    </subcellularLocation>
</comment>
<feature type="transmembrane region" description="Helical" evidence="14">
    <location>
        <begin position="940"/>
        <end position="963"/>
    </location>
</feature>
<dbReference type="FunFam" id="2.60.40.10:FF:000456">
    <property type="entry name" value="protogenin isoform X2"/>
    <property type="match status" value="1"/>
</dbReference>
<evidence type="ECO:0000256" key="10">
    <source>
        <dbReference type="ARBA" id="ARBA00023157"/>
    </source>
</evidence>
<dbReference type="PANTHER" id="PTHR44170">
    <property type="entry name" value="PROTEIN SIDEKICK"/>
    <property type="match status" value="1"/>
</dbReference>
<organism evidence="18 19">
    <name type="scientific">Leptobrachium leishanense</name>
    <name type="common">Leishan spiny toad</name>
    <dbReference type="NCBI Taxonomy" id="445787"/>
    <lineage>
        <taxon>Eukaryota</taxon>
        <taxon>Metazoa</taxon>
        <taxon>Chordata</taxon>
        <taxon>Craniata</taxon>
        <taxon>Vertebrata</taxon>
        <taxon>Euteleostomi</taxon>
        <taxon>Amphibia</taxon>
        <taxon>Batrachia</taxon>
        <taxon>Anura</taxon>
        <taxon>Pelobatoidea</taxon>
        <taxon>Megophryidae</taxon>
        <taxon>Leptobrachium</taxon>
    </lineage>
</organism>
<dbReference type="FunFam" id="2.60.40.10:FF:000930">
    <property type="entry name" value="immunoglobulin superfamily DCC subclass member 3"/>
    <property type="match status" value="1"/>
</dbReference>
<reference evidence="18" key="2">
    <citation type="submission" date="2025-09" db="UniProtKB">
        <authorList>
            <consortium name="Ensembl"/>
        </authorList>
    </citation>
    <scope>IDENTIFICATION</scope>
</reference>
<dbReference type="GO" id="GO:0098609">
    <property type="term" value="P:cell-cell adhesion"/>
    <property type="evidence" value="ECO:0007669"/>
    <property type="project" value="TreeGrafter"/>
</dbReference>
<evidence type="ECO:0000313" key="18">
    <source>
        <dbReference type="Ensembl" id="ENSLLEP00000010184.1"/>
    </source>
</evidence>
<dbReference type="Ensembl" id="ENSLLET00000010580.1">
    <property type="protein sequence ID" value="ENSLLEP00000010184.1"/>
    <property type="gene ID" value="ENSLLEG00000006488.1"/>
</dbReference>
<dbReference type="PROSITE" id="PS50835">
    <property type="entry name" value="IG_LIKE"/>
    <property type="match status" value="4"/>
</dbReference>
<dbReference type="InterPro" id="IPR007110">
    <property type="entry name" value="Ig-like_dom"/>
</dbReference>
<accession>A0A8C5M8E5</accession>
<dbReference type="SMART" id="SM00060">
    <property type="entry name" value="FN3"/>
    <property type="match status" value="5"/>
</dbReference>
<feature type="signal peptide" evidence="15">
    <location>
        <begin position="1"/>
        <end position="27"/>
    </location>
</feature>
<dbReference type="Proteomes" id="UP000694569">
    <property type="component" value="Unplaced"/>
</dbReference>
<feature type="compositionally biased region" description="Polar residues" evidence="13">
    <location>
        <begin position="1150"/>
        <end position="1160"/>
    </location>
</feature>
<dbReference type="InterPro" id="IPR003961">
    <property type="entry name" value="FN3_dom"/>
</dbReference>
<dbReference type="GeneTree" id="ENSGT00940000155943"/>
<evidence type="ECO:0000256" key="7">
    <source>
        <dbReference type="ARBA" id="ARBA00022737"/>
    </source>
</evidence>
<dbReference type="InterPro" id="IPR013783">
    <property type="entry name" value="Ig-like_fold"/>
</dbReference>
<dbReference type="InterPro" id="IPR013098">
    <property type="entry name" value="Ig_I-set"/>
</dbReference>
<evidence type="ECO:0000256" key="13">
    <source>
        <dbReference type="SAM" id="MobiDB-lite"/>
    </source>
</evidence>
<dbReference type="PROSITE" id="PS50853">
    <property type="entry name" value="FN3"/>
    <property type="match status" value="5"/>
</dbReference>
<dbReference type="GO" id="GO:0050768">
    <property type="term" value="P:negative regulation of neurogenesis"/>
    <property type="evidence" value="ECO:0007669"/>
    <property type="project" value="UniProtKB-ARBA"/>
</dbReference>
<dbReference type="Gene3D" id="2.60.40.10">
    <property type="entry name" value="Immunoglobulins"/>
    <property type="match status" value="9"/>
</dbReference>
<evidence type="ECO:0000256" key="8">
    <source>
        <dbReference type="ARBA" id="ARBA00022989"/>
    </source>
</evidence>
<reference evidence="18" key="1">
    <citation type="submission" date="2025-08" db="UniProtKB">
        <authorList>
            <consortium name="Ensembl"/>
        </authorList>
    </citation>
    <scope>IDENTIFICATION</scope>
</reference>
<keyword evidence="10" id="KW-1015">Disulfide bond</keyword>
<feature type="domain" description="Fibronectin type-III" evidence="17">
    <location>
        <begin position="713"/>
        <end position="809"/>
    </location>
</feature>
<dbReference type="OrthoDB" id="438268at2759"/>
<dbReference type="InterPro" id="IPR003599">
    <property type="entry name" value="Ig_sub"/>
</dbReference>
<sequence length="1160" mass="127937">MATGRRSAPGGMLLLWAALLCFPGSWCFSELLFVKGPQDVIVTRRESVVLDCQAHGDAPVTVRWMKNGVKVPENDRISTLHNGSLYICEVGGRKGEQSDEGFYQCLALYKYGAILSQRAHLSIATMSAIEEQPVSVEVQEGGVARFSCKVTSNPPPVITWEVNRTALPLAMDRMTVLSKGILQIYGVTKKDAGNYRCVATTMANRRKSAEAALIVLPGTEGETFQKPVIIAAPQNSTTSLHQTITLECMATGFPKPIVSWSRLDHKPIDVFNTRVLGNGNLMITDVKLLHAGVYICRATTPGTRNFTVAMATVTVLAPPSFIERPESLTRPRAGTARFVCHTEGIPTPKISWLKNGKKIHANGRIKMYNSKLVINQIIPEDDAVYQCLAENSQGSVLSGARLTVIMSEDRPSAPRHLQAETMSSSAIILSWERPLYNSDKIIAYSVHYTKAEGLNNEEYQVVIGNDTNHYVIDDLEPASNYTFYIVAYMPMGASQMSDHVTQNTLEDVPLRAPEISLTSRSPTDVLISWLPIPAKFRRGKIVLYRLSFRISTESSVQILELPGSMHEYFLEGLKPDSLYLVRIAAATKVGWGDSPVWTSHRTPKATSVRAPRSPELRLDPLNCTTVAVRWQQDPDDTATIQGYKLYYKEEGQQESGPIFLDVKDFDYNLGGLDPSRKYHVRLLAYNNMDEGYQADQTVSTPVCVAVPEHMIPPPPPPHYLYAKANSSSSIYLHWGRPAFSSGQAINYTVRCNPVGLQNASLVLYLQTSEPHILVQDLEPNTKYEFAVRLHVDQLSSPWSPVVYHSTLPEAPSRPPVGVKVTLIEENTALVSWKPPEDMETAVTRYTILYASRKAWLGGEWQIMHREGAITMALLENLLPGNIYLVKISAANEVGEGPFSNAVELVVQPKETNQTSLKANQLVSTESEEYSGYYNLDQKSMTGIVVGVCIALTCILICALILIYRSKARKASIAKIAQQGTELLPHAVVLTSNQSQQGGKITDQTEENASPVLSAEEANHFIDAKGGTDLIINSQGPVGKNNTRKKWLFFMGNNRSHIEKSKRRIVKASCLYHPSTTVLIGEDVSPTSPGHPGTFQMRRSMARDTEHSGNSEESHGTNDSGRFSHESNDEIHPYPVISTTPPNSDPFPSLQGGSNSVVISE</sequence>
<comment type="function">
    <text evidence="1">May play a role in anteroposterior axis elongation.</text>
</comment>
<dbReference type="FunFam" id="2.60.40.10:FF:000600">
    <property type="entry name" value="Contactin 2"/>
    <property type="match status" value="1"/>
</dbReference>
<feature type="region of interest" description="Disordered" evidence="13">
    <location>
        <begin position="1100"/>
        <end position="1160"/>
    </location>
</feature>
<keyword evidence="11" id="KW-0325">Glycoprotein</keyword>
<dbReference type="Pfam" id="PF13927">
    <property type="entry name" value="Ig_3"/>
    <property type="match status" value="1"/>
</dbReference>
<keyword evidence="7" id="KW-0677">Repeat</keyword>
<dbReference type="FunFam" id="2.60.40.10:FF:000828">
    <property type="entry name" value="Protogenin"/>
    <property type="match status" value="1"/>
</dbReference>
<dbReference type="SMART" id="SM00409">
    <property type="entry name" value="IG"/>
    <property type="match status" value="4"/>
</dbReference>
<feature type="domain" description="Fibronectin type-III" evidence="17">
    <location>
        <begin position="814"/>
        <end position="909"/>
    </location>
</feature>
<evidence type="ECO:0000259" key="16">
    <source>
        <dbReference type="PROSITE" id="PS50835"/>
    </source>
</evidence>
<feature type="domain" description="Ig-like" evidence="16">
    <location>
        <begin position="227"/>
        <end position="314"/>
    </location>
</feature>
<dbReference type="CDD" id="cd00063">
    <property type="entry name" value="FN3"/>
    <property type="match status" value="5"/>
</dbReference>
<evidence type="ECO:0000256" key="3">
    <source>
        <dbReference type="ARBA" id="ARBA00009588"/>
    </source>
</evidence>
<feature type="domain" description="Fibronectin type-III" evidence="17">
    <location>
        <begin position="413"/>
        <end position="507"/>
    </location>
</feature>
<feature type="chain" id="PRO_5034160533" evidence="15">
    <location>
        <begin position="28"/>
        <end position="1160"/>
    </location>
</feature>
<dbReference type="Pfam" id="PF00041">
    <property type="entry name" value="fn3"/>
    <property type="match status" value="5"/>
</dbReference>
<keyword evidence="19" id="KW-1185">Reference proteome</keyword>
<dbReference type="FunFam" id="2.60.40.10:FF:000987">
    <property type="entry name" value="Protogenin"/>
    <property type="match status" value="1"/>
</dbReference>
<dbReference type="SUPFAM" id="SSF49265">
    <property type="entry name" value="Fibronectin type III"/>
    <property type="match status" value="3"/>
</dbReference>
<keyword evidence="8 14" id="KW-1133">Transmembrane helix</keyword>
<evidence type="ECO:0000256" key="4">
    <source>
        <dbReference type="ARBA" id="ARBA00022473"/>
    </source>
</evidence>
<dbReference type="PANTHER" id="PTHR44170:SF47">
    <property type="entry name" value="PROTOGENIN"/>
    <property type="match status" value="1"/>
</dbReference>
<evidence type="ECO:0000256" key="11">
    <source>
        <dbReference type="ARBA" id="ARBA00023180"/>
    </source>
</evidence>
<dbReference type="SMART" id="SM00408">
    <property type="entry name" value="IGc2"/>
    <property type="match status" value="4"/>
</dbReference>
<dbReference type="CDD" id="cd00096">
    <property type="entry name" value="Ig"/>
    <property type="match status" value="1"/>
</dbReference>
<evidence type="ECO:0000259" key="17">
    <source>
        <dbReference type="PROSITE" id="PS50853"/>
    </source>
</evidence>
<dbReference type="FunFam" id="2.60.40.10:FF:000455">
    <property type="entry name" value="Protogenin A"/>
    <property type="match status" value="1"/>
</dbReference>
<evidence type="ECO:0000256" key="14">
    <source>
        <dbReference type="SAM" id="Phobius"/>
    </source>
</evidence>
<evidence type="ECO:0000256" key="15">
    <source>
        <dbReference type="SAM" id="SignalP"/>
    </source>
</evidence>
<feature type="domain" description="Ig-like" evidence="16">
    <location>
        <begin position="319"/>
        <end position="403"/>
    </location>
</feature>
<keyword evidence="9 14" id="KW-0472">Membrane</keyword>
<comment type="similarity">
    <text evidence="3">Belongs to the immunoglobulin superfamily. DCC family.</text>
</comment>
<keyword evidence="5 14" id="KW-0812">Transmembrane</keyword>
<feature type="domain" description="Ig-like" evidence="16">
    <location>
        <begin position="127"/>
        <end position="214"/>
    </location>
</feature>
<dbReference type="FunFam" id="2.60.40.10:FF:000299">
    <property type="entry name" value="protogenin isoform X2"/>
    <property type="match status" value="1"/>
</dbReference>
<dbReference type="AlphaFoldDB" id="A0A8C5M8E5"/>
<keyword evidence="6 15" id="KW-0732">Signal</keyword>
<proteinExistence type="inferred from homology"/>
<dbReference type="SUPFAM" id="SSF48726">
    <property type="entry name" value="Immunoglobulin"/>
    <property type="match status" value="4"/>
</dbReference>
<evidence type="ECO:0000256" key="9">
    <source>
        <dbReference type="ARBA" id="ARBA00023136"/>
    </source>
</evidence>
<feature type="domain" description="Fibronectin type-III" evidence="17">
    <location>
        <begin position="509"/>
        <end position="605"/>
    </location>
</feature>
<dbReference type="InterPro" id="IPR036179">
    <property type="entry name" value="Ig-like_dom_sf"/>
</dbReference>
<gene>
    <name evidence="18" type="primary">PRTG</name>
</gene>
<name>A0A8C5M8E5_9ANUR</name>
<protein>
    <submittedName>
        <fullName evidence="18">Protogenin</fullName>
    </submittedName>
</protein>
<dbReference type="Pfam" id="PF07679">
    <property type="entry name" value="I-set"/>
    <property type="match status" value="3"/>
</dbReference>
<evidence type="ECO:0000313" key="19">
    <source>
        <dbReference type="Proteomes" id="UP000694569"/>
    </source>
</evidence>
<evidence type="ECO:0000256" key="1">
    <source>
        <dbReference type="ARBA" id="ARBA00002140"/>
    </source>
</evidence>
<evidence type="ECO:0000256" key="6">
    <source>
        <dbReference type="ARBA" id="ARBA00022729"/>
    </source>
</evidence>
<dbReference type="FunFam" id="2.60.40.10:FF:000551">
    <property type="entry name" value="Protogenin A"/>
    <property type="match status" value="1"/>
</dbReference>
<keyword evidence="12" id="KW-0393">Immunoglobulin domain</keyword>
<dbReference type="InterPro" id="IPR003598">
    <property type="entry name" value="Ig_sub2"/>
</dbReference>
<evidence type="ECO:0000256" key="12">
    <source>
        <dbReference type="ARBA" id="ARBA00023319"/>
    </source>
</evidence>
<dbReference type="InterPro" id="IPR036116">
    <property type="entry name" value="FN3_sf"/>
</dbReference>
<feature type="domain" description="Fibronectin type-III" evidence="17">
    <location>
        <begin position="610"/>
        <end position="709"/>
    </location>
</feature>
<evidence type="ECO:0000256" key="5">
    <source>
        <dbReference type="ARBA" id="ARBA00022692"/>
    </source>
</evidence>
<feature type="compositionally biased region" description="Basic and acidic residues" evidence="13">
    <location>
        <begin position="1100"/>
        <end position="1131"/>
    </location>
</feature>
<evidence type="ECO:0000256" key="2">
    <source>
        <dbReference type="ARBA" id="ARBA00004167"/>
    </source>
</evidence>
<dbReference type="GO" id="GO:0016020">
    <property type="term" value="C:membrane"/>
    <property type="evidence" value="ECO:0007669"/>
    <property type="project" value="UniProtKB-SubCell"/>
</dbReference>